<gene>
    <name evidence="1" type="ORF">LCGC14_2683400</name>
</gene>
<sequence>RVYSEKIKETELLKFFSPEQVEEIMNKEFYEGHFWDPRPLLPVEVQGQISFFDWGNRDKKAPFPTTGWAKQESIEKGRWNWLQPKPAMIPIIKGLEKGVWFDLPEGAEGLLVEKEDDKRVYMITEAASDDYKKHVKHKRMPVGKKKNYSDKK</sequence>
<reference evidence="1" key="1">
    <citation type="journal article" date="2015" name="Nature">
        <title>Complex archaea that bridge the gap between prokaryotes and eukaryotes.</title>
        <authorList>
            <person name="Spang A."/>
            <person name="Saw J.H."/>
            <person name="Jorgensen S.L."/>
            <person name="Zaremba-Niedzwiedzka K."/>
            <person name="Martijn J."/>
            <person name="Lind A.E."/>
            <person name="van Eijk R."/>
            <person name="Schleper C."/>
            <person name="Guy L."/>
            <person name="Ettema T.J."/>
        </authorList>
    </citation>
    <scope>NUCLEOTIDE SEQUENCE</scope>
</reference>
<protein>
    <submittedName>
        <fullName evidence="1">Uncharacterized protein</fullName>
    </submittedName>
</protein>
<organism evidence="1">
    <name type="scientific">marine sediment metagenome</name>
    <dbReference type="NCBI Taxonomy" id="412755"/>
    <lineage>
        <taxon>unclassified sequences</taxon>
        <taxon>metagenomes</taxon>
        <taxon>ecological metagenomes</taxon>
    </lineage>
</organism>
<evidence type="ECO:0000313" key="1">
    <source>
        <dbReference type="EMBL" id="KKK94383.1"/>
    </source>
</evidence>
<dbReference type="EMBL" id="LAZR01047369">
    <property type="protein sequence ID" value="KKK94383.1"/>
    <property type="molecule type" value="Genomic_DNA"/>
</dbReference>
<comment type="caution">
    <text evidence="1">The sequence shown here is derived from an EMBL/GenBank/DDBJ whole genome shotgun (WGS) entry which is preliminary data.</text>
</comment>
<feature type="non-terminal residue" evidence="1">
    <location>
        <position position="1"/>
    </location>
</feature>
<accession>A0A0F8ZKP6</accession>
<dbReference type="AlphaFoldDB" id="A0A0F8ZKP6"/>
<proteinExistence type="predicted"/>
<name>A0A0F8ZKP6_9ZZZZ</name>